<name>A0A931F857_9FIRM</name>
<dbReference type="Proteomes" id="UP000621436">
    <property type="component" value="Unassembled WGS sequence"/>
</dbReference>
<accession>A0A931F857</accession>
<keyword evidence="1" id="KW-0472">Membrane</keyword>
<dbReference type="RefSeq" id="WP_270452971.1">
    <property type="nucleotide sequence ID" value="NZ_JADPIE010000002.1"/>
</dbReference>
<feature type="transmembrane region" description="Helical" evidence="1">
    <location>
        <begin position="507"/>
        <end position="526"/>
    </location>
</feature>
<keyword evidence="3" id="KW-1185">Reference proteome</keyword>
<feature type="transmembrane region" description="Helical" evidence="1">
    <location>
        <begin position="429"/>
        <end position="457"/>
    </location>
</feature>
<proteinExistence type="predicted"/>
<comment type="caution">
    <text evidence="2">The sequence shown here is derived from an EMBL/GenBank/DDBJ whole genome shotgun (WGS) entry which is preliminary data.</text>
</comment>
<feature type="transmembrane region" description="Helical" evidence="1">
    <location>
        <begin position="473"/>
        <end position="501"/>
    </location>
</feature>
<keyword evidence="1" id="KW-0812">Transmembrane</keyword>
<sequence>MKSLRPILLFFIGSFVILLVLSLFYFNFYQNNPDEIQHLRLEDWSQPVQVAANVPTGSYDILLNDQGYSLFTIEDDDGQRIIKQKDIVYSGEILAEAEPVRVGQVVAPQAISVADEDYLFYFAGSSSSNQNLKSQNLTAESDPVTLQEDISFPGSLSITETDDMLILAYSERDQELGQNILSIKGYDELYEEQIFSITHTFEQGIGYPKLASIDNEVFLAWQEINPEKMFISSDDDRFNRYLLNLSQLDTETGEFEATEELGQSYGNNANIKIGEYNNELWLSWVQLDSDIDNNIIITGHLNNELDFQEFSRNPGINPSFFVDGDEKVIINSRNLEIRGQAALFKNRFSEGDNGLQNKRIFPAYNFSSNSNVIEHEDKHHLFWTEAASPGRDIYYSNTIEPEEIGVMELMGFNTIETPLELLSILGIHLFYPIVGFNYGLVNILVPVLLVFIIIYLLSKKSIKFSNLTNDTPLVAFIGIVFSIIVFNIFIHGSLQYLFFIYQPPAGHIPLIFGIVTLVSLGFIYFLKYDRDHSLYIGIGSAILWFYWLNQAIFVYELHSFLI</sequence>
<protein>
    <submittedName>
        <fullName evidence="2">APC family permease</fullName>
    </submittedName>
</protein>
<gene>
    <name evidence="2" type="ORF">I0Q91_03750</name>
</gene>
<organism evidence="2 3">
    <name type="scientific">Halonatronomonas betaini</name>
    <dbReference type="NCBI Taxonomy" id="2778430"/>
    <lineage>
        <taxon>Bacteria</taxon>
        <taxon>Bacillati</taxon>
        <taxon>Bacillota</taxon>
        <taxon>Clostridia</taxon>
        <taxon>Halanaerobiales</taxon>
        <taxon>Halarsenatibacteraceae</taxon>
        <taxon>Halonatronomonas</taxon>
    </lineage>
</organism>
<evidence type="ECO:0000256" key="1">
    <source>
        <dbReference type="SAM" id="Phobius"/>
    </source>
</evidence>
<dbReference type="AlphaFoldDB" id="A0A931F857"/>
<keyword evidence="1" id="KW-1133">Transmembrane helix</keyword>
<evidence type="ECO:0000313" key="3">
    <source>
        <dbReference type="Proteomes" id="UP000621436"/>
    </source>
</evidence>
<reference evidence="2" key="1">
    <citation type="submission" date="2020-11" db="EMBL/GenBank/DDBJ databases">
        <title>Halonatronomonas betainensis gen. nov., sp. nov. a novel haloalkaliphilic representative of the family Halanaerobiacae capable of betaine degradation.</title>
        <authorList>
            <person name="Boltyanskaya Y."/>
            <person name="Kevbrin V."/>
            <person name="Detkova E."/>
            <person name="Grouzdev D.S."/>
            <person name="Koziaeva V."/>
            <person name="Zhilina T."/>
        </authorList>
    </citation>
    <scope>NUCLEOTIDE SEQUENCE</scope>
    <source>
        <strain evidence="2">Z-7014</strain>
    </source>
</reference>
<feature type="transmembrane region" description="Helical" evidence="1">
    <location>
        <begin position="7"/>
        <end position="28"/>
    </location>
</feature>
<evidence type="ECO:0000313" key="2">
    <source>
        <dbReference type="EMBL" id="MBF8436183.1"/>
    </source>
</evidence>
<dbReference type="EMBL" id="JADPIE010000002">
    <property type="protein sequence ID" value="MBF8436183.1"/>
    <property type="molecule type" value="Genomic_DNA"/>
</dbReference>
<feature type="transmembrane region" description="Helical" evidence="1">
    <location>
        <begin position="533"/>
        <end position="555"/>
    </location>
</feature>